<evidence type="ECO:0000256" key="1">
    <source>
        <dbReference type="SAM" id="MobiDB-lite"/>
    </source>
</evidence>
<accession>A0A7S0RPC1</accession>
<protein>
    <submittedName>
        <fullName evidence="2">Uncharacterized protein</fullName>
    </submittedName>
</protein>
<name>A0A7S0RPC1_9CHLO</name>
<gene>
    <name evidence="2" type="ORF">CLEI1391_LOCUS11059</name>
</gene>
<evidence type="ECO:0000313" key="2">
    <source>
        <dbReference type="EMBL" id="CAD8683133.1"/>
    </source>
</evidence>
<sequence>MSALQAIDDLAKMTQFVRERNASCLWFEVIVSSAHDVCKVCVHARGDESDFDVIRLLNSKVTALGATFQRPMWEQFGYDSAEDMRDSAQNYLSRMADGKVINSIELHTLAYLDLPIEESLRCLHQGSERSSSRASSGSEGAGSEGAGADHAINTVHPAPDSATGTPVSKKARTEDDSTPGETGFMLPARAAGRRIIDLTTPFDPSSPPYDIWGNRMR</sequence>
<proteinExistence type="predicted"/>
<organism evidence="2">
    <name type="scientific">Chlamydomonas leiostraca</name>
    <dbReference type="NCBI Taxonomy" id="1034604"/>
    <lineage>
        <taxon>Eukaryota</taxon>
        <taxon>Viridiplantae</taxon>
        <taxon>Chlorophyta</taxon>
        <taxon>core chlorophytes</taxon>
        <taxon>Chlorophyceae</taxon>
        <taxon>CS clade</taxon>
        <taxon>Chlamydomonadales</taxon>
        <taxon>Chlamydomonadaceae</taxon>
        <taxon>Chlamydomonas</taxon>
    </lineage>
</organism>
<reference evidence="2" key="1">
    <citation type="submission" date="2021-01" db="EMBL/GenBank/DDBJ databases">
        <authorList>
            <person name="Corre E."/>
            <person name="Pelletier E."/>
            <person name="Niang G."/>
            <person name="Scheremetjew M."/>
            <person name="Finn R."/>
            <person name="Kale V."/>
            <person name="Holt S."/>
            <person name="Cochrane G."/>
            <person name="Meng A."/>
            <person name="Brown T."/>
            <person name="Cohen L."/>
        </authorList>
    </citation>
    <scope>NUCLEOTIDE SEQUENCE</scope>
    <source>
        <strain evidence="2">SAG 11-49</strain>
    </source>
</reference>
<dbReference type="EMBL" id="HBFB01019679">
    <property type="protein sequence ID" value="CAD8683133.1"/>
    <property type="molecule type" value="Transcribed_RNA"/>
</dbReference>
<feature type="region of interest" description="Disordered" evidence="1">
    <location>
        <begin position="125"/>
        <end position="185"/>
    </location>
</feature>
<dbReference type="AlphaFoldDB" id="A0A7S0RPC1"/>